<dbReference type="Proteomes" id="UP000311008">
    <property type="component" value="Chromosome"/>
</dbReference>
<dbReference type="Pfam" id="PF08281">
    <property type="entry name" value="Sigma70_r4_2"/>
    <property type="match status" value="1"/>
</dbReference>
<dbReference type="AlphaFoldDB" id="A0A5B8CQH0"/>
<keyword evidence="3" id="KW-0731">Sigma factor</keyword>
<evidence type="ECO:0000313" key="9">
    <source>
        <dbReference type="Proteomes" id="UP000311008"/>
    </source>
</evidence>
<gene>
    <name evidence="8" type="ORF">FIU01_02495</name>
</gene>
<sequence length="186" mass="21648">MECIVIDDIEDLIARIIDRDEDAFNELYEATFSKVYGLALKITKDPSTAEEVVEDTYYQVWQEIYRYDFNKCPLNNWMLIICRSRAIDAVRKLNAIPEMVVDFEWAIESTDLPADDRLQGKQESLAVVKALSEIKPLQRQLLHHVFYYGLTHQEISDVMNMPLGSVKSTINRAQKLLREKLKGEQF</sequence>
<comment type="similarity">
    <text evidence="1">Belongs to the sigma-70 factor family. ECF subfamily.</text>
</comment>
<keyword evidence="5" id="KW-0804">Transcription</keyword>
<dbReference type="InterPro" id="IPR013249">
    <property type="entry name" value="RNA_pol_sigma70_r4_t2"/>
</dbReference>
<dbReference type="InterPro" id="IPR036388">
    <property type="entry name" value="WH-like_DNA-bd_sf"/>
</dbReference>
<keyword evidence="9" id="KW-1185">Reference proteome</keyword>
<evidence type="ECO:0000256" key="1">
    <source>
        <dbReference type="ARBA" id="ARBA00010641"/>
    </source>
</evidence>
<keyword evidence="2" id="KW-0805">Transcription regulation</keyword>
<name>A0A5B8CQH0_9PROT</name>
<dbReference type="InterPro" id="IPR014284">
    <property type="entry name" value="RNA_pol_sigma-70_dom"/>
</dbReference>
<evidence type="ECO:0000259" key="7">
    <source>
        <dbReference type="Pfam" id="PF08281"/>
    </source>
</evidence>
<dbReference type="InterPro" id="IPR013325">
    <property type="entry name" value="RNA_pol_sigma_r2"/>
</dbReference>
<evidence type="ECO:0000256" key="4">
    <source>
        <dbReference type="ARBA" id="ARBA00023125"/>
    </source>
</evidence>
<organism evidence="8 9">
    <name type="scientific">Methylophilus medardicus</name>
    <dbReference type="NCBI Taxonomy" id="2588534"/>
    <lineage>
        <taxon>Bacteria</taxon>
        <taxon>Pseudomonadati</taxon>
        <taxon>Pseudomonadota</taxon>
        <taxon>Betaproteobacteria</taxon>
        <taxon>Nitrosomonadales</taxon>
        <taxon>Methylophilaceae</taxon>
        <taxon>Methylophilus</taxon>
    </lineage>
</organism>
<dbReference type="Pfam" id="PF04542">
    <property type="entry name" value="Sigma70_r2"/>
    <property type="match status" value="1"/>
</dbReference>
<dbReference type="OrthoDB" id="9784272at2"/>
<proteinExistence type="inferred from homology"/>
<dbReference type="PANTHER" id="PTHR43133:SF8">
    <property type="entry name" value="RNA POLYMERASE SIGMA FACTOR HI_1459-RELATED"/>
    <property type="match status" value="1"/>
</dbReference>
<dbReference type="CDD" id="cd06171">
    <property type="entry name" value="Sigma70_r4"/>
    <property type="match status" value="1"/>
</dbReference>
<reference evidence="9" key="1">
    <citation type="journal article" date="2019" name="ISME J.">
        <title>Evolution in action: habitat transition from sediment to the pelagial leads to genome streamlining in Methylophilaceae.</title>
        <authorList>
            <person name="Salcher M."/>
            <person name="Schaefle D."/>
            <person name="Kaspar M."/>
            <person name="Neuenschwander S.M."/>
            <person name="Ghai R."/>
        </authorList>
    </citation>
    <scope>NUCLEOTIDE SEQUENCE [LARGE SCALE GENOMIC DNA]</scope>
    <source>
        <strain evidence="9">MMS-M-51</strain>
    </source>
</reference>
<evidence type="ECO:0000256" key="5">
    <source>
        <dbReference type="ARBA" id="ARBA00023163"/>
    </source>
</evidence>
<accession>A0A5B8CQH0</accession>
<feature type="domain" description="RNA polymerase sigma-70 region 2" evidence="6">
    <location>
        <begin position="27"/>
        <end position="94"/>
    </location>
</feature>
<dbReference type="InterPro" id="IPR007627">
    <property type="entry name" value="RNA_pol_sigma70_r2"/>
</dbReference>
<evidence type="ECO:0000256" key="2">
    <source>
        <dbReference type="ARBA" id="ARBA00023015"/>
    </source>
</evidence>
<dbReference type="Gene3D" id="1.10.10.10">
    <property type="entry name" value="Winged helix-like DNA-binding domain superfamily/Winged helix DNA-binding domain"/>
    <property type="match status" value="1"/>
</dbReference>
<protein>
    <submittedName>
        <fullName evidence="8">RNA polymerase sigma factor</fullName>
    </submittedName>
</protein>
<dbReference type="GO" id="GO:0003677">
    <property type="term" value="F:DNA binding"/>
    <property type="evidence" value="ECO:0007669"/>
    <property type="project" value="UniProtKB-KW"/>
</dbReference>
<feature type="domain" description="RNA polymerase sigma factor 70 region 4 type 2" evidence="7">
    <location>
        <begin position="125"/>
        <end position="175"/>
    </location>
</feature>
<dbReference type="InterPro" id="IPR039425">
    <property type="entry name" value="RNA_pol_sigma-70-like"/>
</dbReference>
<dbReference type="EMBL" id="CP040946">
    <property type="protein sequence ID" value="QDC43508.1"/>
    <property type="molecule type" value="Genomic_DNA"/>
</dbReference>
<evidence type="ECO:0000313" key="8">
    <source>
        <dbReference type="EMBL" id="QDC43508.1"/>
    </source>
</evidence>
<dbReference type="NCBIfam" id="TIGR02937">
    <property type="entry name" value="sigma70-ECF"/>
    <property type="match status" value="1"/>
</dbReference>
<evidence type="ECO:0000256" key="3">
    <source>
        <dbReference type="ARBA" id="ARBA00023082"/>
    </source>
</evidence>
<dbReference type="SUPFAM" id="SSF88946">
    <property type="entry name" value="Sigma2 domain of RNA polymerase sigma factors"/>
    <property type="match status" value="1"/>
</dbReference>
<dbReference type="Gene3D" id="1.10.1740.10">
    <property type="match status" value="1"/>
</dbReference>
<dbReference type="PANTHER" id="PTHR43133">
    <property type="entry name" value="RNA POLYMERASE ECF-TYPE SIGMA FACTO"/>
    <property type="match status" value="1"/>
</dbReference>
<dbReference type="SUPFAM" id="SSF88659">
    <property type="entry name" value="Sigma3 and sigma4 domains of RNA polymerase sigma factors"/>
    <property type="match status" value="1"/>
</dbReference>
<dbReference type="KEGG" id="mmec:FIU01_02495"/>
<dbReference type="GO" id="GO:0016987">
    <property type="term" value="F:sigma factor activity"/>
    <property type="evidence" value="ECO:0007669"/>
    <property type="project" value="UniProtKB-KW"/>
</dbReference>
<keyword evidence="4" id="KW-0238">DNA-binding</keyword>
<evidence type="ECO:0000259" key="6">
    <source>
        <dbReference type="Pfam" id="PF04542"/>
    </source>
</evidence>
<dbReference type="InterPro" id="IPR013324">
    <property type="entry name" value="RNA_pol_sigma_r3/r4-like"/>
</dbReference>
<dbReference type="GO" id="GO:0006352">
    <property type="term" value="P:DNA-templated transcription initiation"/>
    <property type="evidence" value="ECO:0007669"/>
    <property type="project" value="InterPro"/>
</dbReference>